<organism evidence="2 3">
    <name type="scientific">Estrella lausannensis</name>
    <dbReference type="NCBI Taxonomy" id="483423"/>
    <lineage>
        <taxon>Bacteria</taxon>
        <taxon>Pseudomonadati</taxon>
        <taxon>Chlamydiota</taxon>
        <taxon>Chlamydiia</taxon>
        <taxon>Parachlamydiales</taxon>
        <taxon>Candidatus Criblamydiaceae</taxon>
        <taxon>Estrella</taxon>
    </lineage>
</organism>
<reference evidence="3" key="1">
    <citation type="submission" date="2015-06" db="EMBL/GenBank/DDBJ databases">
        <authorList>
            <person name="Bertelli C."/>
        </authorList>
    </citation>
    <scope>NUCLEOTIDE SEQUENCE [LARGE SCALE GENOMIC DNA]</scope>
    <source>
        <strain evidence="3">CRIB-30</strain>
    </source>
</reference>
<dbReference type="AlphaFoldDB" id="A0A0H5DQU6"/>
<keyword evidence="3" id="KW-1185">Reference proteome</keyword>
<dbReference type="RefSeq" id="WP_098037831.1">
    <property type="nucleotide sequence ID" value="NZ_CWGJ01000011.1"/>
</dbReference>
<dbReference type="Pfam" id="PF06727">
    <property type="entry name" value="DUF1207"/>
    <property type="match status" value="1"/>
</dbReference>
<name>A0A0H5DQU6_9BACT</name>
<evidence type="ECO:0000313" key="2">
    <source>
        <dbReference type="EMBL" id="CRX37969.1"/>
    </source>
</evidence>
<dbReference type="InterPro" id="IPR009599">
    <property type="entry name" value="DUF1207"/>
</dbReference>
<evidence type="ECO:0000313" key="3">
    <source>
        <dbReference type="Proteomes" id="UP000220251"/>
    </source>
</evidence>
<accession>A0A0H5DQU6</accession>
<protein>
    <submittedName>
        <fullName evidence="2">Conserved putative secreted protein</fullName>
    </submittedName>
</protein>
<evidence type="ECO:0000256" key="1">
    <source>
        <dbReference type="SAM" id="SignalP"/>
    </source>
</evidence>
<dbReference type="OrthoDB" id="238106at2"/>
<dbReference type="Proteomes" id="UP000220251">
    <property type="component" value="Unassembled WGS sequence"/>
</dbReference>
<feature type="chain" id="PRO_5005218579" evidence="1">
    <location>
        <begin position="20"/>
        <end position="332"/>
    </location>
</feature>
<dbReference type="EMBL" id="CWGJ01000011">
    <property type="protein sequence ID" value="CRX37969.1"/>
    <property type="molecule type" value="Genomic_DNA"/>
</dbReference>
<sequence length="332" mass="38033">MVRLLITAFFLLVGHAAVAGESCGCPCDCCTQCSDIDAQKWERAANCYWRGPYPHMAGDCDAAFGHCGLWGVWLPEEGPLFKPLLASPRQLTYSAGWRFNDQALTKNVIPVSFADNIAFIRWCNVWPWCGQLQINLDGGVWAVFDPCHESAPLMNADYYIGLPIEYAVGNWVFRIRPYHISSHIGDEFLLNHPNFDRRNPSAEYLDFYVSNMLTSEIRLYSGLGWVIQHDESFDTGNFYANAGVELHLYSYGFYDPCQHLYGTPFFGMDFLYYNTFSEHIDQTYVIGYEWGKTCGCYRKLRIFAEYHDGYNVDGQFSKKASNYFSVRATYGY</sequence>
<keyword evidence="1" id="KW-0732">Signal</keyword>
<gene>
    <name evidence="2" type="ORF">ELAC_0615</name>
</gene>
<proteinExistence type="predicted"/>
<feature type="signal peptide" evidence="1">
    <location>
        <begin position="1"/>
        <end position="19"/>
    </location>
</feature>